<reference evidence="1" key="1">
    <citation type="journal article" date="2021" name="New Phytol.">
        <title>Evolutionary innovations through gain and loss of genes in the ectomycorrhizal Boletales.</title>
        <authorList>
            <person name="Wu G."/>
            <person name="Miyauchi S."/>
            <person name="Morin E."/>
            <person name="Kuo A."/>
            <person name="Drula E."/>
            <person name="Varga T."/>
            <person name="Kohler A."/>
            <person name="Feng B."/>
            <person name="Cao Y."/>
            <person name="Lipzen A."/>
            <person name="Daum C."/>
            <person name="Hundley H."/>
            <person name="Pangilinan J."/>
            <person name="Johnson J."/>
            <person name="Barry K."/>
            <person name="LaButti K."/>
            <person name="Ng V."/>
            <person name="Ahrendt S."/>
            <person name="Min B."/>
            <person name="Choi I.G."/>
            <person name="Park H."/>
            <person name="Plett J.M."/>
            <person name="Magnuson J."/>
            <person name="Spatafora J.W."/>
            <person name="Nagy L.G."/>
            <person name="Henrissat B."/>
            <person name="Grigoriev I.V."/>
            <person name="Yang Z.L."/>
            <person name="Xu J."/>
            <person name="Martin F.M."/>
        </authorList>
    </citation>
    <scope>NUCLEOTIDE SEQUENCE</scope>
    <source>
        <strain evidence="1">KUC20120723A-06</strain>
    </source>
</reference>
<protein>
    <submittedName>
        <fullName evidence="1">Uncharacterized protein</fullName>
    </submittedName>
</protein>
<dbReference type="EMBL" id="MU266365">
    <property type="protein sequence ID" value="KAH7927503.1"/>
    <property type="molecule type" value="Genomic_DNA"/>
</dbReference>
<keyword evidence="2" id="KW-1185">Reference proteome</keyword>
<comment type="caution">
    <text evidence="1">The sequence shown here is derived from an EMBL/GenBank/DDBJ whole genome shotgun (WGS) entry which is preliminary data.</text>
</comment>
<gene>
    <name evidence="1" type="ORF">BV22DRAFT_271162</name>
</gene>
<organism evidence="1 2">
    <name type="scientific">Leucogyrophana mollusca</name>
    <dbReference type="NCBI Taxonomy" id="85980"/>
    <lineage>
        <taxon>Eukaryota</taxon>
        <taxon>Fungi</taxon>
        <taxon>Dikarya</taxon>
        <taxon>Basidiomycota</taxon>
        <taxon>Agaricomycotina</taxon>
        <taxon>Agaricomycetes</taxon>
        <taxon>Agaricomycetidae</taxon>
        <taxon>Boletales</taxon>
        <taxon>Boletales incertae sedis</taxon>
        <taxon>Leucogyrophana</taxon>
    </lineage>
</organism>
<evidence type="ECO:0000313" key="1">
    <source>
        <dbReference type="EMBL" id="KAH7927503.1"/>
    </source>
</evidence>
<dbReference type="Proteomes" id="UP000790709">
    <property type="component" value="Unassembled WGS sequence"/>
</dbReference>
<proteinExistence type="predicted"/>
<accession>A0ACB8BSC7</accession>
<sequence length="156" mass="17640">MDHMFQVTRMLIKQSFVGLIAAAGLASAGCSYRSHKGSWGLDVYSEGYCHGKSQRLYGGTLEHGKCSKCEPLSKDVSRSVNSFVAQFPHNYLFFLSYKDCAVDHWLGMHCQSKLWATLTRLLVQGGDKQIWNETKNYDNHIQYADHYHVCNGVLKA</sequence>
<name>A0ACB8BSC7_9AGAM</name>
<evidence type="ECO:0000313" key="2">
    <source>
        <dbReference type="Proteomes" id="UP000790709"/>
    </source>
</evidence>